<dbReference type="Proteomes" id="UP000229526">
    <property type="component" value="Unassembled WGS sequence"/>
</dbReference>
<evidence type="ECO:0000256" key="3">
    <source>
        <dbReference type="ARBA" id="ARBA00022781"/>
    </source>
</evidence>
<dbReference type="GO" id="GO:0046933">
    <property type="term" value="F:proton-transporting ATP synthase activity, rotational mechanism"/>
    <property type="evidence" value="ECO:0007669"/>
    <property type="project" value="InterPro"/>
</dbReference>
<dbReference type="Pfam" id="PF00213">
    <property type="entry name" value="OSCP"/>
    <property type="match status" value="1"/>
</dbReference>
<evidence type="ECO:0000256" key="6">
    <source>
        <dbReference type="ARBA" id="ARBA00023310"/>
    </source>
</evidence>
<reference evidence="8" key="1">
    <citation type="submission" date="2017-09" db="EMBL/GenBank/DDBJ databases">
        <title>Depth-based differentiation of microbial function through sediment-hosted aquifers and enrichment of novel symbionts in the deep terrestrial subsurface.</title>
        <authorList>
            <person name="Probst A.J."/>
            <person name="Ladd B."/>
            <person name="Jarett J.K."/>
            <person name="Geller-Mcgrath D.E."/>
            <person name="Sieber C.M.K."/>
            <person name="Emerson J.B."/>
            <person name="Anantharaman K."/>
            <person name="Thomas B.C."/>
            <person name="Malmstrom R."/>
            <person name="Stieglmeier M."/>
            <person name="Klingl A."/>
            <person name="Woyke T."/>
            <person name="Ryan C.M."/>
            <person name="Banfield J.F."/>
        </authorList>
    </citation>
    <scope>NUCLEOTIDE SEQUENCE [LARGE SCALE GENOMIC DNA]</scope>
</reference>
<dbReference type="InterPro" id="IPR000711">
    <property type="entry name" value="ATPase_OSCP/dsu"/>
</dbReference>
<dbReference type="GO" id="GO:0016020">
    <property type="term" value="C:membrane"/>
    <property type="evidence" value="ECO:0007669"/>
    <property type="project" value="UniProtKB-SubCell"/>
</dbReference>
<keyword evidence="6" id="KW-0066">ATP synthesis</keyword>
<proteinExistence type="predicted"/>
<evidence type="ECO:0000313" key="7">
    <source>
        <dbReference type="EMBL" id="PIR86977.1"/>
    </source>
</evidence>
<dbReference type="EMBL" id="PFBD01000022">
    <property type="protein sequence ID" value="PIR86977.1"/>
    <property type="molecule type" value="Genomic_DNA"/>
</dbReference>
<evidence type="ECO:0000313" key="8">
    <source>
        <dbReference type="Proteomes" id="UP000229526"/>
    </source>
</evidence>
<evidence type="ECO:0000256" key="1">
    <source>
        <dbReference type="ARBA" id="ARBA00004370"/>
    </source>
</evidence>
<comment type="subcellular location">
    <subcellularLocation>
        <location evidence="1">Membrane</location>
    </subcellularLocation>
</comment>
<keyword evidence="2" id="KW-0813">Transport</keyword>
<sequence length="127" mass="14305">MITAKQLAKTLLQMSEEEVDRQKVMQQFFAFMERYHLEGLLPNVAGELESAERERILAVALHITTAHPLTPAEEANIRMSIGAKDAPLIATLDKELFGGFRARYRGMEYEGSLGHTAGKLEKKLMEE</sequence>
<protein>
    <submittedName>
        <fullName evidence="7">Uncharacterized protein</fullName>
    </submittedName>
</protein>
<evidence type="ECO:0000256" key="2">
    <source>
        <dbReference type="ARBA" id="ARBA00022448"/>
    </source>
</evidence>
<accession>A0A2H0UKP2</accession>
<keyword evidence="5" id="KW-0472">Membrane</keyword>
<name>A0A2H0UKP2_9BACT</name>
<organism evidence="7 8">
    <name type="scientific">Candidatus Harrisonbacteria bacterium CG10_big_fil_rev_8_21_14_0_10_49_15</name>
    <dbReference type="NCBI Taxonomy" id="1974587"/>
    <lineage>
        <taxon>Bacteria</taxon>
        <taxon>Candidatus Harrisoniibacteriota</taxon>
    </lineage>
</organism>
<keyword evidence="3" id="KW-0375">Hydrogen ion transport</keyword>
<evidence type="ECO:0000256" key="4">
    <source>
        <dbReference type="ARBA" id="ARBA00023065"/>
    </source>
</evidence>
<evidence type="ECO:0000256" key="5">
    <source>
        <dbReference type="ARBA" id="ARBA00023136"/>
    </source>
</evidence>
<gene>
    <name evidence="7" type="ORF">COU11_03100</name>
</gene>
<dbReference type="AlphaFoldDB" id="A0A2H0UKP2"/>
<comment type="caution">
    <text evidence="7">The sequence shown here is derived from an EMBL/GenBank/DDBJ whole genome shotgun (WGS) entry which is preliminary data.</text>
</comment>
<keyword evidence="4" id="KW-0406">Ion transport</keyword>